<dbReference type="PROSITE" id="PS00141">
    <property type="entry name" value="ASP_PROTEASE"/>
    <property type="match status" value="1"/>
</dbReference>
<dbReference type="InterPro" id="IPR001969">
    <property type="entry name" value="Aspartic_peptidase_AS"/>
</dbReference>
<reference evidence="2" key="1">
    <citation type="journal article" date="2022" name="Int. J. Mol. Sci.">
        <title>Draft Genome of Tanacetum Coccineum: Genomic Comparison of Closely Related Tanacetum-Family Plants.</title>
        <authorList>
            <person name="Yamashiro T."/>
            <person name="Shiraishi A."/>
            <person name="Nakayama K."/>
            <person name="Satake H."/>
        </authorList>
    </citation>
    <scope>NUCLEOTIDE SEQUENCE</scope>
</reference>
<dbReference type="InterPro" id="IPR021109">
    <property type="entry name" value="Peptidase_aspartic_dom_sf"/>
</dbReference>
<dbReference type="Gene3D" id="2.40.70.10">
    <property type="entry name" value="Acid Proteases"/>
    <property type="match status" value="1"/>
</dbReference>
<proteinExistence type="predicted"/>
<reference evidence="2" key="2">
    <citation type="submission" date="2022-01" db="EMBL/GenBank/DDBJ databases">
        <authorList>
            <person name="Yamashiro T."/>
            <person name="Shiraishi A."/>
            <person name="Satake H."/>
            <person name="Nakayama K."/>
        </authorList>
    </citation>
    <scope>NUCLEOTIDE SEQUENCE</scope>
</reference>
<feature type="compositionally biased region" description="Basic and acidic residues" evidence="1">
    <location>
        <begin position="56"/>
        <end position="67"/>
    </location>
</feature>
<dbReference type="Proteomes" id="UP001151760">
    <property type="component" value="Unassembled WGS sequence"/>
</dbReference>
<evidence type="ECO:0000256" key="1">
    <source>
        <dbReference type="SAM" id="MobiDB-lite"/>
    </source>
</evidence>
<organism evidence="2 3">
    <name type="scientific">Tanacetum coccineum</name>
    <dbReference type="NCBI Taxonomy" id="301880"/>
    <lineage>
        <taxon>Eukaryota</taxon>
        <taxon>Viridiplantae</taxon>
        <taxon>Streptophyta</taxon>
        <taxon>Embryophyta</taxon>
        <taxon>Tracheophyta</taxon>
        <taxon>Spermatophyta</taxon>
        <taxon>Magnoliopsida</taxon>
        <taxon>eudicotyledons</taxon>
        <taxon>Gunneridae</taxon>
        <taxon>Pentapetalae</taxon>
        <taxon>asterids</taxon>
        <taxon>campanulids</taxon>
        <taxon>Asterales</taxon>
        <taxon>Asteraceae</taxon>
        <taxon>Asteroideae</taxon>
        <taxon>Anthemideae</taxon>
        <taxon>Anthemidinae</taxon>
        <taxon>Tanacetum</taxon>
    </lineage>
</organism>
<comment type="caution">
    <text evidence="2">The sequence shown here is derived from an EMBL/GenBank/DDBJ whole genome shotgun (WGS) entry which is preliminary data.</text>
</comment>
<gene>
    <name evidence="2" type="ORF">Tco_1091211</name>
</gene>
<accession>A0ABQ5I8I9</accession>
<dbReference type="EMBL" id="BQNB010020413">
    <property type="protein sequence ID" value="GJT95693.1"/>
    <property type="molecule type" value="Genomic_DNA"/>
</dbReference>
<evidence type="ECO:0000313" key="2">
    <source>
        <dbReference type="EMBL" id="GJT95693.1"/>
    </source>
</evidence>
<evidence type="ECO:0000313" key="3">
    <source>
        <dbReference type="Proteomes" id="UP001151760"/>
    </source>
</evidence>
<name>A0ABQ5I8I9_9ASTR</name>
<protein>
    <submittedName>
        <fullName evidence="2">Ribonuclease H-like domain-containing protein</fullName>
    </submittedName>
</protein>
<sequence length="349" mass="40235">MVRNYKAIKEKNDPGVFVLPIRLEAKFNFHALADTGSNINVIPYRIYEKLGREQVKPRVRTHDDEASSSRTKRTRQHKTVEEAMLLHFHHDFLLCGTSNRAAKTKYNTNLARLLPKQIYLPCIVDWKEDIFSSEAWRRAFDINKPIYTELCHEFYSTYNVDEEVTDDELLMKKLIKFRLRGFGHTLTLLEFACCLGLYHAAMLSEDGFEVYFKGGLLIDENFNARGYWLSIISKEDIHLSRSATSSIRSPIFKVLNKMITYGLYPRTVGYDKLEGMMDEEKRSWKSEGNAPVYCQSLDATTLRELIGSNGRLVADDLAPGVLCVAMPRPPRPTIQDLYDRMGNMEILQV</sequence>
<feature type="region of interest" description="Disordered" evidence="1">
    <location>
        <begin position="56"/>
        <end position="75"/>
    </location>
</feature>
<keyword evidence="3" id="KW-1185">Reference proteome</keyword>